<dbReference type="AlphaFoldDB" id="A0A3P7IZB5"/>
<feature type="domain" description="C2" evidence="3">
    <location>
        <begin position="1"/>
        <end position="100"/>
    </location>
</feature>
<dbReference type="PANTHER" id="PTHR45911:SF4">
    <property type="entry name" value="MULTIPLE C2 AND TRANSMEMBRANE DOMAIN-CONTAINING PROTEIN"/>
    <property type="match status" value="1"/>
</dbReference>
<sequence>MLFFLVFRAEDLQAKDLGGKSDPFAVLELVNTRLQTHTEYKTLNPQWNKLFTFAVKDIHTCLEVTVYDEDPNNKFEFLGKVVIPLMSIKNCERRWYALKDKKLNTRVKGEILLELDVIWNPVRAAIRTFNPRERKFIEVEKKFKASLFRNTVLELKEFGLTIVDYKNYIESCFDWHSTTRSITAFAVSQSHFFSLLKSIFRPLPHPSFHSYQPVIWAGMYQSPCRRSGALLQ</sequence>
<dbReference type="InterPro" id="IPR000008">
    <property type="entry name" value="C2_dom"/>
</dbReference>
<dbReference type="GO" id="GO:0030672">
    <property type="term" value="C:synaptic vesicle membrane"/>
    <property type="evidence" value="ECO:0007669"/>
    <property type="project" value="TreeGrafter"/>
</dbReference>
<dbReference type="SUPFAM" id="SSF49562">
    <property type="entry name" value="C2 domain (Calcium/lipid-binding domain, CaLB)"/>
    <property type="match status" value="1"/>
</dbReference>
<dbReference type="SMART" id="SM00239">
    <property type="entry name" value="C2"/>
    <property type="match status" value="1"/>
</dbReference>
<organism evidence="4 5">
    <name type="scientific">Strongylus vulgaris</name>
    <name type="common">Blood worm</name>
    <dbReference type="NCBI Taxonomy" id="40348"/>
    <lineage>
        <taxon>Eukaryota</taxon>
        <taxon>Metazoa</taxon>
        <taxon>Ecdysozoa</taxon>
        <taxon>Nematoda</taxon>
        <taxon>Chromadorea</taxon>
        <taxon>Rhabditida</taxon>
        <taxon>Rhabditina</taxon>
        <taxon>Rhabditomorpha</taxon>
        <taxon>Strongyloidea</taxon>
        <taxon>Strongylidae</taxon>
        <taxon>Strongylus</taxon>
    </lineage>
</organism>
<evidence type="ECO:0000313" key="4">
    <source>
        <dbReference type="EMBL" id="VDM72589.1"/>
    </source>
</evidence>
<dbReference type="PROSITE" id="PS50004">
    <property type="entry name" value="C2"/>
    <property type="match status" value="1"/>
</dbReference>
<name>A0A3P7IZB5_STRVU</name>
<keyword evidence="5" id="KW-1185">Reference proteome</keyword>
<accession>A0A3P7IZB5</accession>
<dbReference type="GO" id="GO:0005509">
    <property type="term" value="F:calcium ion binding"/>
    <property type="evidence" value="ECO:0007669"/>
    <property type="project" value="TreeGrafter"/>
</dbReference>
<dbReference type="Pfam" id="PF00168">
    <property type="entry name" value="C2"/>
    <property type="match status" value="1"/>
</dbReference>
<dbReference type="OrthoDB" id="5973539at2759"/>
<dbReference type="Proteomes" id="UP000270094">
    <property type="component" value="Unassembled WGS sequence"/>
</dbReference>
<proteinExistence type="predicted"/>
<evidence type="ECO:0000256" key="2">
    <source>
        <dbReference type="ARBA" id="ARBA00022837"/>
    </source>
</evidence>
<dbReference type="CDD" id="cd08377">
    <property type="entry name" value="C2C_MCTP_PRT"/>
    <property type="match status" value="1"/>
</dbReference>
<evidence type="ECO:0000256" key="1">
    <source>
        <dbReference type="ARBA" id="ARBA00022723"/>
    </source>
</evidence>
<dbReference type="InterPro" id="IPR035892">
    <property type="entry name" value="C2_domain_sf"/>
</dbReference>
<dbReference type="PANTHER" id="PTHR45911">
    <property type="entry name" value="C2 DOMAIN-CONTAINING PROTEIN"/>
    <property type="match status" value="1"/>
</dbReference>
<protein>
    <recommendedName>
        <fullName evidence="3">C2 domain-containing protein</fullName>
    </recommendedName>
</protein>
<reference evidence="4 5" key="1">
    <citation type="submission" date="2018-11" db="EMBL/GenBank/DDBJ databases">
        <authorList>
            <consortium name="Pathogen Informatics"/>
        </authorList>
    </citation>
    <scope>NUCLEOTIDE SEQUENCE [LARGE SCALE GENOMIC DNA]</scope>
</reference>
<keyword evidence="2" id="KW-0106">Calcium</keyword>
<evidence type="ECO:0000259" key="3">
    <source>
        <dbReference type="PROSITE" id="PS50004"/>
    </source>
</evidence>
<evidence type="ECO:0000313" key="5">
    <source>
        <dbReference type="Proteomes" id="UP000270094"/>
    </source>
</evidence>
<dbReference type="GO" id="GO:0046928">
    <property type="term" value="P:regulation of neurotransmitter secretion"/>
    <property type="evidence" value="ECO:0007669"/>
    <property type="project" value="TreeGrafter"/>
</dbReference>
<dbReference type="PRINTS" id="PR00360">
    <property type="entry name" value="C2DOMAIN"/>
</dbReference>
<dbReference type="FunFam" id="2.60.40.150:FF:000167">
    <property type="entry name" value="Multiple C2 domains, transmembrane 2a"/>
    <property type="match status" value="1"/>
</dbReference>
<keyword evidence="1" id="KW-0479">Metal-binding</keyword>
<dbReference type="EMBL" id="UYYB01026135">
    <property type="protein sequence ID" value="VDM72589.1"/>
    <property type="molecule type" value="Genomic_DNA"/>
</dbReference>
<gene>
    <name evidence="4" type="ORF">SVUK_LOCUS7587</name>
</gene>
<dbReference type="Gene3D" id="2.60.40.150">
    <property type="entry name" value="C2 domain"/>
    <property type="match status" value="1"/>
</dbReference>